<keyword evidence="5 14" id="KW-0808">Transferase</keyword>
<keyword evidence="9" id="KW-0067">ATP-binding</keyword>
<dbReference type="PROSITE" id="PS00110">
    <property type="entry name" value="PYRUVATE_KINASE"/>
    <property type="match status" value="1"/>
</dbReference>
<evidence type="ECO:0000259" key="15">
    <source>
        <dbReference type="Pfam" id="PF00224"/>
    </source>
</evidence>
<dbReference type="SUPFAM" id="SSF52935">
    <property type="entry name" value="PK C-terminal domain-like"/>
    <property type="match status" value="1"/>
</dbReference>
<dbReference type="SUPFAM" id="SSF51621">
    <property type="entry name" value="Phosphoenolpyruvate/pyruvate domain"/>
    <property type="match status" value="1"/>
</dbReference>
<dbReference type="PRINTS" id="PR01050">
    <property type="entry name" value="PYRUVTKNASE"/>
</dbReference>
<dbReference type="InterPro" id="IPR040442">
    <property type="entry name" value="Pyrv_kinase-like_dom_sf"/>
</dbReference>
<keyword evidence="12 17" id="KW-0670">Pyruvate</keyword>
<dbReference type="Gene3D" id="3.20.20.60">
    <property type="entry name" value="Phosphoenolpyruvate-binding domains"/>
    <property type="match status" value="1"/>
</dbReference>
<dbReference type="InterPro" id="IPR015795">
    <property type="entry name" value="Pyrv_Knase_C"/>
</dbReference>
<dbReference type="InterPro" id="IPR036918">
    <property type="entry name" value="Pyrv_Knase_C_sf"/>
</dbReference>
<comment type="similarity">
    <text evidence="3 14">Belongs to the pyruvate kinase family.</text>
</comment>
<keyword evidence="8 14" id="KW-0418">Kinase</keyword>
<dbReference type="GO" id="GO:0030955">
    <property type="term" value="F:potassium ion binding"/>
    <property type="evidence" value="ECO:0007669"/>
    <property type="project" value="UniProtKB-UniRule"/>
</dbReference>
<evidence type="ECO:0000313" key="17">
    <source>
        <dbReference type="EMBL" id="PXF62577.1"/>
    </source>
</evidence>
<dbReference type="AlphaFoldDB" id="A0A318D6W4"/>
<comment type="catalytic activity">
    <reaction evidence="14">
        <text>pyruvate + ATP = phosphoenolpyruvate + ADP + H(+)</text>
        <dbReference type="Rhea" id="RHEA:18157"/>
        <dbReference type="ChEBI" id="CHEBI:15361"/>
        <dbReference type="ChEBI" id="CHEBI:15378"/>
        <dbReference type="ChEBI" id="CHEBI:30616"/>
        <dbReference type="ChEBI" id="CHEBI:58702"/>
        <dbReference type="ChEBI" id="CHEBI:456216"/>
        <dbReference type="EC" id="2.7.1.40"/>
    </reaction>
</comment>
<keyword evidence="11 14" id="KW-0324">Glycolysis</keyword>
<dbReference type="InterPro" id="IPR015806">
    <property type="entry name" value="Pyrv_Knase_insert_dom_sf"/>
</dbReference>
<evidence type="ECO:0000256" key="1">
    <source>
        <dbReference type="ARBA" id="ARBA00001958"/>
    </source>
</evidence>
<comment type="cofactor">
    <cofactor evidence="1">
        <name>K(+)</name>
        <dbReference type="ChEBI" id="CHEBI:29103"/>
    </cofactor>
</comment>
<dbReference type="GO" id="GO:0004743">
    <property type="term" value="F:pyruvate kinase activity"/>
    <property type="evidence" value="ECO:0007669"/>
    <property type="project" value="UniProtKB-UniRule"/>
</dbReference>
<evidence type="ECO:0000313" key="18">
    <source>
        <dbReference type="Proteomes" id="UP000247689"/>
    </source>
</evidence>
<keyword evidence="18" id="KW-1185">Reference proteome</keyword>
<accession>A0A318D6W4</accession>
<dbReference type="GO" id="GO:0005524">
    <property type="term" value="F:ATP binding"/>
    <property type="evidence" value="ECO:0007669"/>
    <property type="project" value="UniProtKB-KW"/>
</dbReference>
<sequence>MLKRTKIVATLGPATDTEEAIRSLIEAGANVFRLNFSHGEEQDHIRRAEKILKIAKDMDRYIGILGDLQGPKIRISKFKNDKVTITAGQEFVLDAELDVNAGTEEAVGIDYKALPQDVRAGNHLMLDDGRIQLEVTKTTLSKIICKVVVGGVLSNNKGINLLGGGLSAPALTEKDKRDIKTAVSMNVDYLAVSFPRSASDMEYARELLKEAGGNCDLVAKIERAETVNDPQILDEIILASDAVMVARGDLGVEIGDAQLIGVQKRIIERSRALNRVVITATQMMESMIHNPIPTRAEVFDVANAILDGTDAVMLSAETATGDNPERTVDAMANVCQGAENQSLAQISNHRIDTQFKRIDETIAMATMYSANHLEGVKAIIALTESGSTALWLSRIRSGIPIFALSRNIKTLRRVSLYRGVEAVNFDPTVLARHDVNRLAIEELVHYGHVKDGDLVIITKGNSMGALGGTNAMKIVRVGEVL</sequence>
<evidence type="ECO:0000256" key="7">
    <source>
        <dbReference type="ARBA" id="ARBA00022741"/>
    </source>
</evidence>
<dbReference type="EC" id="2.7.1.40" evidence="4 13"/>
<name>A0A318D6W4_9GAMM</name>
<comment type="caution">
    <text evidence="17">The sequence shown here is derived from an EMBL/GenBank/DDBJ whole genome shotgun (WGS) entry which is preliminary data.</text>
</comment>
<evidence type="ECO:0000256" key="12">
    <source>
        <dbReference type="ARBA" id="ARBA00023317"/>
    </source>
</evidence>
<dbReference type="Pfam" id="PF00224">
    <property type="entry name" value="PK"/>
    <property type="match status" value="1"/>
</dbReference>
<dbReference type="OrthoDB" id="9812123at2"/>
<dbReference type="FunFam" id="2.40.33.10:FF:000001">
    <property type="entry name" value="Pyruvate kinase"/>
    <property type="match status" value="1"/>
</dbReference>
<dbReference type="InterPro" id="IPR015813">
    <property type="entry name" value="Pyrv/PenolPyrv_kinase-like_dom"/>
</dbReference>
<dbReference type="NCBIfam" id="TIGR01064">
    <property type="entry name" value="pyruv_kin"/>
    <property type="match status" value="1"/>
</dbReference>
<dbReference type="InterPro" id="IPR001697">
    <property type="entry name" value="Pyr_Knase"/>
</dbReference>
<dbReference type="InterPro" id="IPR018209">
    <property type="entry name" value="Pyrv_Knase_AS"/>
</dbReference>
<feature type="domain" description="Pyruvate kinase barrel" evidence="15">
    <location>
        <begin position="3"/>
        <end position="328"/>
    </location>
</feature>
<evidence type="ECO:0000256" key="6">
    <source>
        <dbReference type="ARBA" id="ARBA00022723"/>
    </source>
</evidence>
<dbReference type="GO" id="GO:0016301">
    <property type="term" value="F:kinase activity"/>
    <property type="evidence" value="ECO:0007669"/>
    <property type="project" value="UniProtKB-KW"/>
</dbReference>
<evidence type="ECO:0000256" key="9">
    <source>
        <dbReference type="ARBA" id="ARBA00022840"/>
    </source>
</evidence>
<protein>
    <recommendedName>
        <fullName evidence="4 13">Pyruvate kinase</fullName>
        <ecNumber evidence="4 13">2.7.1.40</ecNumber>
    </recommendedName>
</protein>
<dbReference type="InterPro" id="IPR011037">
    <property type="entry name" value="Pyrv_Knase-like_insert_dom_sf"/>
</dbReference>
<comment type="pathway">
    <text evidence="2 14">Carbohydrate degradation; glycolysis; pyruvate from D-glyceraldehyde 3-phosphate: step 5/5.</text>
</comment>
<dbReference type="GO" id="GO:0000287">
    <property type="term" value="F:magnesium ion binding"/>
    <property type="evidence" value="ECO:0007669"/>
    <property type="project" value="UniProtKB-UniRule"/>
</dbReference>
<dbReference type="Pfam" id="PF02887">
    <property type="entry name" value="PK_C"/>
    <property type="match status" value="1"/>
</dbReference>
<keyword evidence="10 14" id="KW-0460">Magnesium</keyword>
<dbReference type="NCBIfam" id="NF004978">
    <property type="entry name" value="PRK06354.1"/>
    <property type="match status" value="1"/>
</dbReference>
<evidence type="ECO:0000256" key="5">
    <source>
        <dbReference type="ARBA" id="ARBA00022679"/>
    </source>
</evidence>
<evidence type="ECO:0000256" key="2">
    <source>
        <dbReference type="ARBA" id="ARBA00004997"/>
    </source>
</evidence>
<organism evidence="17 18">
    <name type="scientific">Kangiella spongicola</name>
    <dbReference type="NCBI Taxonomy" id="796379"/>
    <lineage>
        <taxon>Bacteria</taxon>
        <taxon>Pseudomonadati</taxon>
        <taxon>Pseudomonadota</taxon>
        <taxon>Gammaproteobacteria</taxon>
        <taxon>Kangiellales</taxon>
        <taxon>Kangiellaceae</taxon>
        <taxon>Kangiella</taxon>
    </lineage>
</organism>
<evidence type="ECO:0000256" key="14">
    <source>
        <dbReference type="RuleBase" id="RU000504"/>
    </source>
</evidence>
<dbReference type="Gene3D" id="3.40.1380.20">
    <property type="entry name" value="Pyruvate kinase, C-terminal domain"/>
    <property type="match status" value="1"/>
</dbReference>
<proteinExistence type="inferred from homology"/>
<keyword evidence="7" id="KW-0547">Nucleotide-binding</keyword>
<evidence type="ECO:0000256" key="4">
    <source>
        <dbReference type="ARBA" id="ARBA00012142"/>
    </source>
</evidence>
<gene>
    <name evidence="17" type="primary">pyk</name>
    <name evidence="17" type="ORF">DL796_09575</name>
</gene>
<dbReference type="RefSeq" id="WP_110201486.1">
    <property type="nucleotide sequence ID" value="NZ_QICH01000003.1"/>
</dbReference>
<dbReference type="EMBL" id="QICH01000003">
    <property type="protein sequence ID" value="PXF62577.1"/>
    <property type="molecule type" value="Genomic_DNA"/>
</dbReference>
<evidence type="ECO:0000256" key="10">
    <source>
        <dbReference type="ARBA" id="ARBA00022842"/>
    </source>
</evidence>
<dbReference type="InterPro" id="IPR015793">
    <property type="entry name" value="Pyrv_Knase_brl"/>
</dbReference>
<feature type="domain" description="Pyruvate kinase C-terminal" evidence="16">
    <location>
        <begin position="360"/>
        <end position="475"/>
    </location>
</feature>
<dbReference type="SUPFAM" id="SSF50800">
    <property type="entry name" value="PK beta-barrel domain-like"/>
    <property type="match status" value="1"/>
</dbReference>
<dbReference type="Proteomes" id="UP000247689">
    <property type="component" value="Unassembled WGS sequence"/>
</dbReference>
<evidence type="ECO:0000256" key="11">
    <source>
        <dbReference type="ARBA" id="ARBA00023152"/>
    </source>
</evidence>
<evidence type="ECO:0000256" key="13">
    <source>
        <dbReference type="NCBIfam" id="TIGR01064"/>
    </source>
</evidence>
<dbReference type="NCBIfam" id="NF004491">
    <property type="entry name" value="PRK05826.1"/>
    <property type="match status" value="1"/>
</dbReference>
<reference evidence="17 18" key="1">
    <citation type="submission" date="2018-05" db="EMBL/GenBank/DDBJ databases">
        <title>Kangiella spongicola genome sequence.</title>
        <authorList>
            <person name="Maclea K.S."/>
            <person name="Goen A.E."/>
            <person name="Kelley C."/>
            <person name="Underriner A."/>
            <person name="Silverwood T."/>
            <person name="Trachtenberg A.M."/>
        </authorList>
    </citation>
    <scope>NUCLEOTIDE SEQUENCE [LARGE SCALE GENOMIC DNA]</scope>
    <source>
        <strain evidence="17 18">ATCC BAA-2076</strain>
    </source>
</reference>
<evidence type="ECO:0000259" key="16">
    <source>
        <dbReference type="Pfam" id="PF02887"/>
    </source>
</evidence>
<dbReference type="PANTHER" id="PTHR11817">
    <property type="entry name" value="PYRUVATE KINASE"/>
    <property type="match status" value="1"/>
</dbReference>
<evidence type="ECO:0000256" key="3">
    <source>
        <dbReference type="ARBA" id="ARBA00008663"/>
    </source>
</evidence>
<keyword evidence="6" id="KW-0479">Metal-binding</keyword>
<dbReference type="Gene3D" id="2.40.33.10">
    <property type="entry name" value="PK beta-barrel domain-like"/>
    <property type="match status" value="1"/>
</dbReference>
<dbReference type="UniPathway" id="UPA00109">
    <property type="reaction ID" value="UER00188"/>
</dbReference>
<evidence type="ECO:0000256" key="8">
    <source>
        <dbReference type="ARBA" id="ARBA00022777"/>
    </source>
</evidence>